<evidence type="ECO:0000313" key="4">
    <source>
        <dbReference type="Proteomes" id="UP000594800"/>
    </source>
</evidence>
<dbReference type="EMBL" id="CP064942">
    <property type="protein sequence ID" value="QPH54624.1"/>
    <property type="molecule type" value="Genomic_DNA"/>
</dbReference>
<dbReference type="PANTHER" id="PTHR35342:SF5">
    <property type="entry name" value="TRICARBOXYLIC TRANSPORT PROTEIN"/>
    <property type="match status" value="1"/>
</dbReference>
<dbReference type="PANTHER" id="PTHR35342">
    <property type="entry name" value="TRICARBOXYLIC TRANSPORT PROTEIN"/>
    <property type="match status" value="1"/>
</dbReference>
<feature type="transmembrane region" description="Helical" evidence="1">
    <location>
        <begin position="200"/>
        <end position="218"/>
    </location>
</feature>
<dbReference type="RefSeq" id="WP_196103833.1">
    <property type="nucleotide sequence ID" value="NZ_CP064942.1"/>
</dbReference>
<gene>
    <name evidence="3" type="ORF">I0K15_02240</name>
</gene>
<feature type="transmembrane region" description="Helical" evidence="1">
    <location>
        <begin position="39"/>
        <end position="64"/>
    </location>
</feature>
<dbReference type="Pfam" id="PF01970">
    <property type="entry name" value="TctA"/>
    <property type="match status" value="1"/>
</dbReference>
<feature type="transmembrane region" description="Helical" evidence="1">
    <location>
        <begin position="322"/>
        <end position="343"/>
    </location>
</feature>
<keyword evidence="1" id="KW-0472">Membrane</keyword>
<sequence length="496" mass="51142">MDILDGFATLFANPTALGFVALAAFIGVVIGALPGLTAAAAIAMLVPLTFYLDPLAALAFLYVIGKSGRYGGSVAAILFNTPGTTASVATMTDGYPMAKRGESVRALRMATVASVSGDLIGDIILIFGAALIATQTAKFGPPEYFAVYMMAFLVIGSVVGASVIKGLLATVLGIAVALVGLDPITGQARWTFGVLELENGFTLVPLLIGVFVISELMVQAEARLTGQQARVIDRASGAGAALRWLDVRPLVGVITRSALYGAVIGIMPGLGSSVAAFVAYGEEKRRAPDGHEWGTGKLAGVAAPEAANNAVSGPSMIPLLTLGVPGTTVAAILMGVFLIHGIPIGPTLFVAAHDLVYGLFAAGLIGIVLYGLIGWFFGPAIGRAIAAVPAGLVYPAIFMITLIAAYTGRLSLWDVQVMLGAGVLGYAMRRLGFPPAAFIIAFILAPGAEEALRQSLLLSRTGWTIFITEPVAAAFLTVGVGVALWRSLRPSLRTTP</sequence>
<keyword evidence="1" id="KW-0812">Transmembrane</keyword>
<feature type="transmembrane region" description="Helical" evidence="1">
    <location>
        <begin position="109"/>
        <end position="133"/>
    </location>
</feature>
<feature type="transmembrane region" description="Helical" evidence="1">
    <location>
        <begin position="145"/>
        <end position="164"/>
    </location>
</feature>
<keyword evidence="4" id="KW-1185">Reference proteome</keyword>
<evidence type="ECO:0000256" key="1">
    <source>
        <dbReference type="SAM" id="Phobius"/>
    </source>
</evidence>
<dbReference type="AlphaFoldDB" id="A0A7S9LSR5"/>
<evidence type="ECO:0000259" key="2">
    <source>
        <dbReference type="Pfam" id="PF01970"/>
    </source>
</evidence>
<name>A0A7S9LSR5_9RHOB</name>
<feature type="transmembrane region" description="Helical" evidence="1">
    <location>
        <begin position="427"/>
        <end position="445"/>
    </location>
</feature>
<organism evidence="3 4">
    <name type="scientific">Pontivivens ytuae</name>
    <dbReference type="NCBI Taxonomy" id="2789856"/>
    <lineage>
        <taxon>Bacteria</taxon>
        <taxon>Pseudomonadati</taxon>
        <taxon>Pseudomonadota</taxon>
        <taxon>Alphaproteobacteria</taxon>
        <taxon>Rhodobacterales</taxon>
        <taxon>Paracoccaceae</taxon>
        <taxon>Pontivivens</taxon>
    </lineage>
</organism>
<dbReference type="KEGG" id="poz:I0K15_02240"/>
<evidence type="ECO:0000313" key="3">
    <source>
        <dbReference type="EMBL" id="QPH54624.1"/>
    </source>
</evidence>
<proteinExistence type="predicted"/>
<feature type="transmembrane region" description="Helical" evidence="1">
    <location>
        <begin position="384"/>
        <end position="406"/>
    </location>
</feature>
<reference evidence="3 4" key="1">
    <citation type="submission" date="2020-11" db="EMBL/GenBank/DDBJ databases">
        <title>Description of Pontivivens ytuae sp. nov. isolated from deep sea sediment of Mariana Trench.</title>
        <authorList>
            <person name="Wang Z."/>
            <person name="Sun Q.-L."/>
            <person name="Xu X.-D."/>
            <person name="Tang Y.-Z."/>
            <person name="Zhang J."/>
        </authorList>
    </citation>
    <scope>NUCLEOTIDE SEQUENCE [LARGE SCALE GENOMIC DNA]</scope>
    <source>
        <strain evidence="3 4">MT2928</strain>
    </source>
</reference>
<protein>
    <submittedName>
        <fullName evidence="3">Tripartite tricarboxylate transporter permease</fullName>
    </submittedName>
</protein>
<feature type="transmembrane region" description="Helical" evidence="1">
    <location>
        <begin position="355"/>
        <end position="378"/>
    </location>
</feature>
<keyword evidence="1" id="KW-1133">Transmembrane helix</keyword>
<feature type="transmembrane region" description="Helical" evidence="1">
    <location>
        <begin position="7"/>
        <end position="33"/>
    </location>
</feature>
<feature type="transmembrane region" description="Helical" evidence="1">
    <location>
        <begin position="258"/>
        <end position="280"/>
    </location>
</feature>
<feature type="domain" description="DUF112" evidence="2">
    <location>
        <begin position="17"/>
        <end position="440"/>
    </location>
</feature>
<feature type="transmembrane region" description="Helical" evidence="1">
    <location>
        <begin position="465"/>
        <end position="485"/>
    </location>
</feature>
<feature type="transmembrane region" description="Helical" evidence="1">
    <location>
        <begin position="171"/>
        <end position="188"/>
    </location>
</feature>
<dbReference type="Proteomes" id="UP000594800">
    <property type="component" value="Chromosome"/>
</dbReference>
<accession>A0A7S9LSR5</accession>
<dbReference type="InterPro" id="IPR002823">
    <property type="entry name" value="DUF112_TM"/>
</dbReference>